<dbReference type="InterPro" id="IPR046455">
    <property type="entry name" value="Sec7/BIG1-like_C"/>
</dbReference>
<evidence type="ECO:0000259" key="2">
    <source>
        <dbReference type="Pfam" id="PF09324"/>
    </source>
</evidence>
<evidence type="ECO:0000313" key="5">
    <source>
        <dbReference type="Proteomes" id="UP000011713"/>
    </source>
</evidence>
<dbReference type="SUPFAM" id="SSF48371">
    <property type="entry name" value="ARM repeat"/>
    <property type="match status" value="1"/>
</dbReference>
<accession>M4C6E9</accession>
<feature type="domain" description="Sec7/BIG1-like C-terminal" evidence="3">
    <location>
        <begin position="593"/>
        <end position="782"/>
    </location>
</feature>
<dbReference type="EMBL" id="ABWE02005919">
    <property type="status" value="NOT_ANNOTATED_CDS"/>
    <property type="molecule type" value="Genomic_DNA"/>
</dbReference>
<keyword evidence="5" id="KW-1185">Reference proteome</keyword>
<feature type="region of interest" description="Disordered" evidence="1">
    <location>
        <begin position="263"/>
        <end position="292"/>
    </location>
</feature>
<dbReference type="InterPro" id="IPR016024">
    <property type="entry name" value="ARM-type_fold"/>
</dbReference>
<dbReference type="Pfam" id="PF09324">
    <property type="entry name" value="Sec7-like_HDS"/>
    <property type="match status" value="1"/>
</dbReference>
<dbReference type="AlphaFoldDB" id="M4C6E9"/>
<evidence type="ECO:0000313" key="4">
    <source>
        <dbReference type="EnsemblProtists" id="HpaP814682"/>
    </source>
</evidence>
<dbReference type="PANTHER" id="PTHR10663:SF375">
    <property type="entry name" value="LD29171P"/>
    <property type="match status" value="1"/>
</dbReference>
<name>M4C6E9_HYAAE</name>
<dbReference type="Proteomes" id="UP000011713">
    <property type="component" value="Unassembled WGS sequence"/>
</dbReference>
<dbReference type="PANTHER" id="PTHR10663">
    <property type="entry name" value="GUANYL-NUCLEOTIDE EXCHANGE FACTOR"/>
    <property type="match status" value="1"/>
</dbReference>
<dbReference type="eggNOG" id="KOG0929">
    <property type="taxonomic scope" value="Eukaryota"/>
</dbReference>
<dbReference type="STRING" id="559515.M4C6E9"/>
<sequence>MNMRTRSRMVWAATWQTLSRHFTTIGCHEDLTVGMYAIDSLRQLSVKFLERAELRDFNFQRLFLAPFEVIMSNATSLETRELILRCVENLVLARVSNIRSGWKTIWGVLRVAAETYAPGSEDRVVLLGFQVARGVLERHFDSIVDVFVDAVECLLAFAVCGCEEVEHQMEERITLTQLGVDCVWLLRSVCIEKLATGGVIEPLTGRETAGSFSASSAPAAAAAMTKAVHLDCNKIRVVAEDPSDVNSCASVEYREQKVEVAMEKEKAELPPSEVLPPDLSMSSHYPGTDSEEMMEGKCFESSEAVYNGSAAHTRMWWPTLTALSALAADRRLDVRLAALEVLFDALEMHGKKFSPGLWKSIFKDILIPLLFELHHLEVFLEKGAHPLPKLPLPVPRNLSSQMPRYTASKTTATLCLERLLECFGLFYDILGFLPEVLFLLCKFMSAGDGEQQLATASANALETTLIRYGHKFPTRHWGLIVDELCNAMKRAEPTWIFSTSPPAHDAEMTSASEPDVGSSIENFAEQRALSSPAPSLLTAATNASSPHQPSLLGMYPGVVATLNFSFAASFPLTMVGVGEVEAQRVPSRSHLAVLLTLQRLAGNVLASRQSKKLSLSVGHARLLLSCLRESFIFARKVNDSSSLRRYLRHVGWRYGMTVPSSSELPSLLSQEVLGKQQYLRVLFATVNQSVNTSEVVPIGVEEAREYMARLVQDSVEEYLVWTGSAPRQVCENGTVPADVKQRVEGYTPLMVAILEELAGLGSPELERHMSWLYPLLTNLVMVPDVE</sequence>
<reference evidence="4" key="2">
    <citation type="submission" date="2015-06" db="UniProtKB">
        <authorList>
            <consortium name="EnsemblProtists"/>
        </authorList>
    </citation>
    <scope>IDENTIFICATION</scope>
    <source>
        <strain evidence="4">Emoy2</strain>
    </source>
</reference>
<dbReference type="Pfam" id="PF20252">
    <property type="entry name" value="BIG2_C"/>
    <property type="match status" value="1"/>
</dbReference>
<feature type="domain" description="Mon2/Sec7/BIG1-like HDS" evidence="2">
    <location>
        <begin position="47"/>
        <end position="115"/>
    </location>
</feature>
<evidence type="ECO:0000259" key="3">
    <source>
        <dbReference type="Pfam" id="PF20252"/>
    </source>
</evidence>
<reference evidence="5" key="1">
    <citation type="journal article" date="2010" name="Science">
        <title>Signatures of adaptation to obligate biotrophy in the Hyaloperonospora arabidopsidis genome.</title>
        <authorList>
            <person name="Baxter L."/>
            <person name="Tripathy S."/>
            <person name="Ishaque N."/>
            <person name="Boot N."/>
            <person name="Cabral A."/>
            <person name="Kemen E."/>
            <person name="Thines M."/>
            <person name="Ah-Fong A."/>
            <person name="Anderson R."/>
            <person name="Badejoko W."/>
            <person name="Bittner-Eddy P."/>
            <person name="Boore J.L."/>
            <person name="Chibucos M.C."/>
            <person name="Coates M."/>
            <person name="Dehal P."/>
            <person name="Delehaunty K."/>
            <person name="Dong S."/>
            <person name="Downton P."/>
            <person name="Dumas B."/>
            <person name="Fabro G."/>
            <person name="Fronick C."/>
            <person name="Fuerstenberg S.I."/>
            <person name="Fulton L."/>
            <person name="Gaulin E."/>
            <person name="Govers F."/>
            <person name="Hughes L."/>
            <person name="Humphray S."/>
            <person name="Jiang R.H."/>
            <person name="Judelson H."/>
            <person name="Kamoun S."/>
            <person name="Kyung K."/>
            <person name="Meijer H."/>
            <person name="Minx P."/>
            <person name="Morris P."/>
            <person name="Nelson J."/>
            <person name="Phuntumart V."/>
            <person name="Qutob D."/>
            <person name="Rehmany A."/>
            <person name="Rougon-Cardoso A."/>
            <person name="Ryden P."/>
            <person name="Torto-Alalibo T."/>
            <person name="Studholme D."/>
            <person name="Wang Y."/>
            <person name="Win J."/>
            <person name="Wood J."/>
            <person name="Clifton S.W."/>
            <person name="Rogers J."/>
            <person name="Van den Ackerveken G."/>
            <person name="Jones J.D."/>
            <person name="McDowell J.M."/>
            <person name="Beynon J."/>
            <person name="Tyler B.M."/>
        </authorList>
    </citation>
    <scope>NUCLEOTIDE SEQUENCE [LARGE SCALE GENOMIC DNA]</scope>
    <source>
        <strain evidence="5">Emoy2</strain>
    </source>
</reference>
<dbReference type="EnsemblProtists" id="HpaT814682">
    <property type="protein sequence ID" value="HpaP814682"/>
    <property type="gene ID" value="HpaG814682"/>
</dbReference>
<protein>
    <submittedName>
        <fullName evidence="4">Uncharacterized protein</fullName>
    </submittedName>
</protein>
<dbReference type="InParanoid" id="M4C6E9"/>
<proteinExistence type="predicted"/>
<dbReference type="InterPro" id="IPR015403">
    <property type="entry name" value="Mon2/Sec7/BIG1-like_HDS"/>
</dbReference>
<dbReference type="HOGENOM" id="CLU_018036_0_0_1"/>
<dbReference type="VEuPathDB" id="FungiDB:HpaG814682"/>
<organism evidence="4 5">
    <name type="scientific">Hyaloperonospora arabidopsidis (strain Emoy2)</name>
    <name type="common">Downy mildew agent</name>
    <name type="synonym">Peronospora arabidopsidis</name>
    <dbReference type="NCBI Taxonomy" id="559515"/>
    <lineage>
        <taxon>Eukaryota</taxon>
        <taxon>Sar</taxon>
        <taxon>Stramenopiles</taxon>
        <taxon>Oomycota</taxon>
        <taxon>Peronosporomycetes</taxon>
        <taxon>Peronosporales</taxon>
        <taxon>Peronosporaceae</taxon>
        <taxon>Hyaloperonospora</taxon>
    </lineage>
</organism>
<evidence type="ECO:0000256" key="1">
    <source>
        <dbReference type="SAM" id="MobiDB-lite"/>
    </source>
</evidence>